<evidence type="ECO:0000259" key="5">
    <source>
        <dbReference type="Pfam" id="PF02042"/>
    </source>
</evidence>
<comment type="caution">
    <text evidence="6">The sequence shown here is derived from an EMBL/GenBank/DDBJ whole genome shotgun (WGS) entry which is preliminary data.</text>
</comment>
<reference evidence="6 7" key="1">
    <citation type="submission" date="2022-12" db="EMBL/GenBank/DDBJ databases">
        <title>Chromosome-scale assembly of the Ensete ventricosum genome.</title>
        <authorList>
            <person name="Dussert Y."/>
            <person name="Stocks J."/>
            <person name="Wendawek A."/>
            <person name="Woldeyes F."/>
            <person name="Nichols R.A."/>
            <person name="Borrell J.S."/>
        </authorList>
    </citation>
    <scope>NUCLEOTIDE SEQUENCE [LARGE SCALE GENOMIC DNA]</scope>
    <source>
        <strain evidence="7">cv. Maze</strain>
        <tissue evidence="6">Seeds</tissue>
    </source>
</reference>
<keyword evidence="4" id="KW-0539">Nucleus</keyword>
<keyword evidence="1" id="KW-0805">Transcription regulation</keyword>
<organism evidence="6 7">
    <name type="scientific">Ensete ventricosum</name>
    <name type="common">Abyssinian banana</name>
    <name type="synonym">Musa ensete</name>
    <dbReference type="NCBI Taxonomy" id="4639"/>
    <lineage>
        <taxon>Eukaryota</taxon>
        <taxon>Viridiplantae</taxon>
        <taxon>Streptophyta</taxon>
        <taxon>Embryophyta</taxon>
        <taxon>Tracheophyta</taxon>
        <taxon>Spermatophyta</taxon>
        <taxon>Magnoliopsida</taxon>
        <taxon>Liliopsida</taxon>
        <taxon>Zingiberales</taxon>
        <taxon>Musaceae</taxon>
        <taxon>Ensete</taxon>
    </lineage>
</organism>
<evidence type="ECO:0000313" key="7">
    <source>
        <dbReference type="Proteomes" id="UP001222027"/>
    </source>
</evidence>
<sequence>MTASVGCGLQSLHQEEGTLCHSFGRVLPLPATMWMALLRPWFCDCLECFFLHAVCPTTLKRRCRQHGISRWLSRKIFKVNHSLQKICKAPNSGNKSVNPPCLA</sequence>
<evidence type="ECO:0000256" key="1">
    <source>
        <dbReference type="ARBA" id="ARBA00023015"/>
    </source>
</evidence>
<dbReference type="EMBL" id="JAQQAF010000008">
    <property type="protein sequence ID" value="KAJ8464325.1"/>
    <property type="molecule type" value="Genomic_DNA"/>
</dbReference>
<evidence type="ECO:0000256" key="3">
    <source>
        <dbReference type="ARBA" id="ARBA00023163"/>
    </source>
</evidence>
<dbReference type="AlphaFoldDB" id="A0AAV8PQR8"/>
<evidence type="ECO:0000256" key="2">
    <source>
        <dbReference type="ARBA" id="ARBA00023125"/>
    </source>
</evidence>
<evidence type="ECO:0000313" key="6">
    <source>
        <dbReference type="EMBL" id="KAJ8464325.1"/>
    </source>
</evidence>
<keyword evidence="3" id="KW-0804">Transcription</keyword>
<dbReference type="InterPro" id="IPR003035">
    <property type="entry name" value="RWP-RK_dom"/>
</dbReference>
<dbReference type="Proteomes" id="UP001222027">
    <property type="component" value="Unassembled WGS sequence"/>
</dbReference>
<gene>
    <name evidence="6" type="ORF">OPV22_026877</name>
</gene>
<dbReference type="InterPro" id="IPR045012">
    <property type="entry name" value="NLP"/>
</dbReference>
<dbReference type="GO" id="GO:0003677">
    <property type="term" value="F:DNA binding"/>
    <property type="evidence" value="ECO:0007669"/>
    <property type="project" value="UniProtKB-KW"/>
</dbReference>
<dbReference type="GO" id="GO:0003700">
    <property type="term" value="F:DNA-binding transcription factor activity"/>
    <property type="evidence" value="ECO:0007669"/>
    <property type="project" value="InterPro"/>
</dbReference>
<proteinExistence type="predicted"/>
<name>A0AAV8PQR8_ENSVE</name>
<dbReference type="PANTHER" id="PTHR32002">
    <property type="entry name" value="PROTEIN NLP8"/>
    <property type="match status" value="1"/>
</dbReference>
<accession>A0AAV8PQR8</accession>
<dbReference type="PANTHER" id="PTHR32002:SF44">
    <property type="entry name" value="PROTEIN NLP4"/>
    <property type="match status" value="1"/>
</dbReference>
<keyword evidence="7" id="KW-1185">Reference proteome</keyword>
<dbReference type="Pfam" id="PF02042">
    <property type="entry name" value="RWP-RK"/>
    <property type="match status" value="1"/>
</dbReference>
<feature type="domain" description="RWP-RK" evidence="5">
    <location>
        <begin position="54"/>
        <end position="77"/>
    </location>
</feature>
<protein>
    <recommendedName>
        <fullName evidence="5">RWP-RK domain-containing protein</fullName>
    </recommendedName>
</protein>
<keyword evidence="2" id="KW-0238">DNA-binding</keyword>
<evidence type="ECO:0000256" key="4">
    <source>
        <dbReference type="ARBA" id="ARBA00023242"/>
    </source>
</evidence>